<accession>A0A0M3HYS0</accession>
<evidence type="ECO:0000313" key="2">
    <source>
        <dbReference type="WBParaSite" id="ALUE_0000871701-mRNA-1"/>
    </source>
</evidence>
<dbReference type="Proteomes" id="UP000036681">
    <property type="component" value="Unplaced"/>
</dbReference>
<evidence type="ECO:0000313" key="1">
    <source>
        <dbReference type="Proteomes" id="UP000036681"/>
    </source>
</evidence>
<proteinExistence type="predicted"/>
<protein>
    <submittedName>
        <fullName evidence="2">Uncharacterized protein</fullName>
    </submittedName>
</protein>
<dbReference type="AlphaFoldDB" id="A0A0M3HYS0"/>
<dbReference type="WBParaSite" id="ALUE_0000871701-mRNA-1">
    <property type="protein sequence ID" value="ALUE_0000871701-mRNA-1"/>
    <property type="gene ID" value="ALUE_0000871701"/>
</dbReference>
<sequence>MVPVVGNPRRYTGPSCWVVSWQGQREMLSDLARDSLVIYSISCSLGFREHSCAQSFPLVCGSIDATQTTTPSEKDVEHEVRLIRFLNISSTSD</sequence>
<keyword evidence="1" id="KW-1185">Reference proteome</keyword>
<organism evidence="1 2">
    <name type="scientific">Ascaris lumbricoides</name>
    <name type="common">Giant roundworm</name>
    <dbReference type="NCBI Taxonomy" id="6252"/>
    <lineage>
        <taxon>Eukaryota</taxon>
        <taxon>Metazoa</taxon>
        <taxon>Ecdysozoa</taxon>
        <taxon>Nematoda</taxon>
        <taxon>Chromadorea</taxon>
        <taxon>Rhabditida</taxon>
        <taxon>Spirurina</taxon>
        <taxon>Ascaridomorpha</taxon>
        <taxon>Ascaridoidea</taxon>
        <taxon>Ascarididae</taxon>
        <taxon>Ascaris</taxon>
    </lineage>
</organism>
<name>A0A0M3HYS0_ASCLU</name>
<reference evidence="2" key="1">
    <citation type="submission" date="2017-02" db="UniProtKB">
        <authorList>
            <consortium name="WormBaseParasite"/>
        </authorList>
    </citation>
    <scope>IDENTIFICATION</scope>
</reference>